<accession>A0A4R7HV75</accession>
<keyword evidence="4 6" id="KW-0503">Monooxygenase</keyword>
<dbReference type="PANTHER" id="PTHR42847">
    <property type="entry name" value="ALKANESULFONATE MONOOXYGENASE"/>
    <property type="match status" value="1"/>
</dbReference>
<organism evidence="6 7">
    <name type="scientific">Ilumatobacter fluminis</name>
    <dbReference type="NCBI Taxonomy" id="467091"/>
    <lineage>
        <taxon>Bacteria</taxon>
        <taxon>Bacillati</taxon>
        <taxon>Actinomycetota</taxon>
        <taxon>Acidimicrobiia</taxon>
        <taxon>Acidimicrobiales</taxon>
        <taxon>Ilumatobacteraceae</taxon>
        <taxon>Ilumatobacter</taxon>
    </lineage>
</organism>
<evidence type="ECO:0000313" key="7">
    <source>
        <dbReference type="Proteomes" id="UP000294558"/>
    </source>
</evidence>
<keyword evidence="2" id="KW-0288">FMN</keyword>
<evidence type="ECO:0000256" key="1">
    <source>
        <dbReference type="ARBA" id="ARBA00022630"/>
    </source>
</evidence>
<dbReference type="AlphaFoldDB" id="A0A4R7HV75"/>
<protein>
    <submittedName>
        <fullName evidence="6">Alkanesulfonate monooxygenase SsuD/methylene tetrahydromethanopterin reductase-like flavin-dependent oxidoreductase (Luciferase family)</fullName>
    </submittedName>
</protein>
<reference evidence="6 7" key="1">
    <citation type="submission" date="2019-03" db="EMBL/GenBank/DDBJ databases">
        <title>Sequencing the genomes of 1000 actinobacteria strains.</title>
        <authorList>
            <person name="Klenk H.-P."/>
        </authorList>
    </citation>
    <scope>NUCLEOTIDE SEQUENCE [LARGE SCALE GENOMIC DNA]</scope>
    <source>
        <strain evidence="6 7">DSM 18936</strain>
    </source>
</reference>
<proteinExistence type="predicted"/>
<dbReference type="Pfam" id="PF00296">
    <property type="entry name" value="Bac_luciferase"/>
    <property type="match status" value="1"/>
</dbReference>
<dbReference type="InterPro" id="IPR011251">
    <property type="entry name" value="Luciferase-like_dom"/>
</dbReference>
<dbReference type="SUPFAM" id="SSF51679">
    <property type="entry name" value="Bacterial luciferase-like"/>
    <property type="match status" value="1"/>
</dbReference>
<dbReference type="InterPro" id="IPR036661">
    <property type="entry name" value="Luciferase-like_sf"/>
</dbReference>
<dbReference type="Gene3D" id="3.20.20.30">
    <property type="entry name" value="Luciferase-like domain"/>
    <property type="match status" value="1"/>
</dbReference>
<comment type="caution">
    <text evidence="6">The sequence shown here is derived from an EMBL/GenBank/DDBJ whole genome shotgun (WGS) entry which is preliminary data.</text>
</comment>
<evidence type="ECO:0000256" key="3">
    <source>
        <dbReference type="ARBA" id="ARBA00023002"/>
    </source>
</evidence>
<gene>
    <name evidence="6" type="ORF">BDK89_0436</name>
</gene>
<dbReference type="GO" id="GO:0008726">
    <property type="term" value="F:alkanesulfonate monooxygenase activity"/>
    <property type="evidence" value="ECO:0007669"/>
    <property type="project" value="TreeGrafter"/>
</dbReference>
<keyword evidence="1" id="KW-0285">Flavoprotein</keyword>
<evidence type="ECO:0000259" key="5">
    <source>
        <dbReference type="Pfam" id="PF00296"/>
    </source>
</evidence>
<sequence>MRFGVQTALQNTRPNELIPLWRRLEELGYDWISVWDHFHAVGGGTDNLEAMTMHTALALCTERVRVGGLVYSVNYRPLAVLANGIAAIDHLSNGRATLGLGAGYMQSEYDAWGYDFPPPRDRLDLLEDSLSGLRRLFAGEAVTEHRRHLRLEGAVCDPTPVQERLPIWIGGGGEQRTIPMAARLADGWNVPMASLSDFDRKVRVLDHHIELAGRDRRAVERSVGLGLCWDRSLLVERFGDRAASLEPMILGGSTGEVTERVATYRDAGADWLFVSIRAPFDLEELERFAEEVVPEFR</sequence>
<dbReference type="RefSeq" id="WP_166657316.1">
    <property type="nucleotide sequence ID" value="NZ_SOAU01000001.1"/>
</dbReference>
<keyword evidence="3" id="KW-0560">Oxidoreductase</keyword>
<evidence type="ECO:0000313" key="6">
    <source>
        <dbReference type="EMBL" id="TDT14877.1"/>
    </source>
</evidence>
<name>A0A4R7HV75_9ACTN</name>
<evidence type="ECO:0000256" key="2">
    <source>
        <dbReference type="ARBA" id="ARBA00022643"/>
    </source>
</evidence>
<evidence type="ECO:0000256" key="4">
    <source>
        <dbReference type="ARBA" id="ARBA00023033"/>
    </source>
</evidence>
<keyword evidence="7" id="KW-1185">Reference proteome</keyword>
<dbReference type="PANTHER" id="PTHR42847:SF8">
    <property type="entry name" value="CONSERVED PROTEIN"/>
    <property type="match status" value="1"/>
</dbReference>
<dbReference type="EMBL" id="SOAU01000001">
    <property type="protein sequence ID" value="TDT14877.1"/>
    <property type="molecule type" value="Genomic_DNA"/>
</dbReference>
<dbReference type="Proteomes" id="UP000294558">
    <property type="component" value="Unassembled WGS sequence"/>
</dbReference>
<feature type="domain" description="Luciferase-like" evidence="5">
    <location>
        <begin position="3"/>
        <end position="231"/>
    </location>
</feature>
<dbReference type="InterPro" id="IPR050172">
    <property type="entry name" value="SsuD_RutA_monooxygenase"/>
</dbReference>
<dbReference type="GO" id="GO:0046306">
    <property type="term" value="P:alkanesulfonate catabolic process"/>
    <property type="evidence" value="ECO:0007669"/>
    <property type="project" value="TreeGrafter"/>
</dbReference>